<name>B4VHL1_9CYAN</name>
<reference evidence="1" key="1">
    <citation type="submission" date="2008-07" db="EMBL/GenBank/DDBJ databases">
        <authorList>
            <person name="Tandeau de Marsac N."/>
            <person name="Ferriera S."/>
            <person name="Johnson J."/>
            <person name="Kravitz S."/>
            <person name="Beeson K."/>
            <person name="Sutton G."/>
            <person name="Rogers Y.-H."/>
            <person name="Friedman R."/>
            <person name="Frazier M."/>
            <person name="Venter J.C."/>
        </authorList>
    </citation>
    <scope>NUCLEOTIDE SEQUENCE [LARGE SCALE GENOMIC DNA]</scope>
    <source>
        <strain evidence="1">PCC 7420</strain>
    </source>
</reference>
<dbReference type="EMBL" id="DS989841">
    <property type="protein sequence ID" value="EDX78775.1"/>
    <property type="molecule type" value="Genomic_DNA"/>
</dbReference>
<evidence type="ECO:0000313" key="1">
    <source>
        <dbReference type="EMBL" id="EDX78775.1"/>
    </source>
</evidence>
<dbReference type="STRING" id="118168.MC7420_7428"/>
<organism evidence="1 2">
    <name type="scientific">Coleofasciculus chthonoplastes PCC 7420</name>
    <dbReference type="NCBI Taxonomy" id="118168"/>
    <lineage>
        <taxon>Bacteria</taxon>
        <taxon>Bacillati</taxon>
        <taxon>Cyanobacteriota</taxon>
        <taxon>Cyanophyceae</taxon>
        <taxon>Coleofasciculales</taxon>
        <taxon>Coleofasciculaceae</taxon>
        <taxon>Coleofasciculus</taxon>
    </lineage>
</organism>
<dbReference type="HOGENOM" id="CLU_3326730_0_0_3"/>
<sequence>MISFDKGERREQGTPRLRSVCHRERIFVTSTPKLYHEI</sequence>
<proteinExistence type="predicted"/>
<protein>
    <submittedName>
        <fullName evidence="1">Uncharacterized protein</fullName>
    </submittedName>
</protein>
<accession>B4VHL1</accession>
<dbReference type="Proteomes" id="UP000003835">
    <property type="component" value="Unassembled WGS sequence"/>
</dbReference>
<dbReference type="AlphaFoldDB" id="B4VHL1"/>
<evidence type="ECO:0000313" key="2">
    <source>
        <dbReference type="Proteomes" id="UP000003835"/>
    </source>
</evidence>
<keyword evidence="2" id="KW-1185">Reference proteome</keyword>
<gene>
    <name evidence="1" type="ORF">MC7420_7428</name>
</gene>